<proteinExistence type="predicted"/>
<keyword evidence="3 6" id="KW-0067">ATP-binding</keyword>
<dbReference type="SUPFAM" id="SSF52540">
    <property type="entry name" value="P-loop containing nucleoside triphosphate hydrolases"/>
    <property type="match status" value="1"/>
</dbReference>
<evidence type="ECO:0000259" key="5">
    <source>
        <dbReference type="PROSITE" id="PS50893"/>
    </source>
</evidence>
<gene>
    <name evidence="6" type="ORF">CUT44_02780</name>
</gene>
<dbReference type="Proteomes" id="UP000230407">
    <property type="component" value="Unassembled WGS sequence"/>
</dbReference>
<feature type="region of interest" description="Disordered" evidence="4">
    <location>
        <begin position="312"/>
        <end position="333"/>
    </location>
</feature>
<dbReference type="SMART" id="SM00382">
    <property type="entry name" value="AAA"/>
    <property type="match status" value="1"/>
</dbReference>
<evidence type="ECO:0000256" key="1">
    <source>
        <dbReference type="ARBA" id="ARBA00022448"/>
    </source>
</evidence>
<dbReference type="EMBL" id="PGGW01000010">
    <property type="protein sequence ID" value="PJF01594.1"/>
    <property type="molecule type" value="Genomic_DNA"/>
</dbReference>
<feature type="compositionally biased region" description="Basic residues" evidence="4">
    <location>
        <begin position="324"/>
        <end position="333"/>
    </location>
</feature>
<dbReference type="GO" id="GO:0005524">
    <property type="term" value="F:ATP binding"/>
    <property type="evidence" value="ECO:0007669"/>
    <property type="project" value="UniProtKB-KW"/>
</dbReference>
<feature type="domain" description="ABC transporter" evidence="5">
    <location>
        <begin position="61"/>
        <end position="292"/>
    </location>
</feature>
<keyword evidence="1" id="KW-0813">Transport</keyword>
<dbReference type="Pfam" id="PF00005">
    <property type="entry name" value="ABC_tran"/>
    <property type="match status" value="1"/>
</dbReference>
<dbReference type="InterPro" id="IPR017871">
    <property type="entry name" value="ABC_transporter-like_CS"/>
</dbReference>
<dbReference type="PANTHER" id="PTHR42788">
    <property type="entry name" value="TAURINE IMPORT ATP-BINDING PROTEIN-RELATED"/>
    <property type="match status" value="1"/>
</dbReference>
<reference evidence="6 7" key="1">
    <citation type="submission" date="2017-11" db="EMBL/GenBank/DDBJ databases">
        <title>Streptomyces carmine sp. nov., a novel actinomycete isolated from Sophora alopecuroides in Xinjiang, China.</title>
        <authorList>
            <person name="Wang Y."/>
            <person name="Luo X."/>
            <person name="Wan C."/>
            <person name="Zhang L."/>
        </authorList>
    </citation>
    <scope>NUCLEOTIDE SEQUENCE [LARGE SCALE GENOMIC DNA]</scope>
    <source>
        <strain evidence="6 7">TRM SA0054</strain>
    </source>
</reference>
<evidence type="ECO:0000256" key="2">
    <source>
        <dbReference type="ARBA" id="ARBA00022741"/>
    </source>
</evidence>
<name>A0A2M8MBK1_9ACTN</name>
<dbReference type="Gene3D" id="3.40.50.300">
    <property type="entry name" value="P-loop containing nucleotide triphosphate hydrolases"/>
    <property type="match status" value="1"/>
</dbReference>
<evidence type="ECO:0000256" key="4">
    <source>
        <dbReference type="SAM" id="MobiDB-lite"/>
    </source>
</evidence>
<dbReference type="RefSeq" id="WP_100200503.1">
    <property type="nucleotide sequence ID" value="NZ_PGGW01000010.1"/>
</dbReference>
<dbReference type="InterPro" id="IPR003593">
    <property type="entry name" value="AAA+_ATPase"/>
</dbReference>
<keyword evidence="2" id="KW-0547">Nucleotide-binding</keyword>
<dbReference type="GO" id="GO:0016887">
    <property type="term" value="F:ATP hydrolysis activity"/>
    <property type="evidence" value="ECO:0007669"/>
    <property type="project" value="InterPro"/>
</dbReference>
<dbReference type="PANTHER" id="PTHR42788:SF20">
    <property type="entry name" value="ABC TRANSPORTER ATP-BINDING PROTEIN"/>
    <property type="match status" value="1"/>
</dbReference>
<organism evidence="6 7">
    <name type="scientific">Streptomyces carminius</name>
    <dbReference type="NCBI Taxonomy" id="2665496"/>
    <lineage>
        <taxon>Bacteria</taxon>
        <taxon>Bacillati</taxon>
        <taxon>Actinomycetota</taxon>
        <taxon>Actinomycetes</taxon>
        <taxon>Kitasatosporales</taxon>
        <taxon>Streptomycetaceae</taxon>
        <taxon>Streptomyces</taxon>
    </lineage>
</organism>
<evidence type="ECO:0000256" key="3">
    <source>
        <dbReference type="ARBA" id="ARBA00022840"/>
    </source>
</evidence>
<evidence type="ECO:0000313" key="6">
    <source>
        <dbReference type="EMBL" id="PJF01594.1"/>
    </source>
</evidence>
<dbReference type="InterPro" id="IPR050166">
    <property type="entry name" value="ABC_transporter_ATP-bind"/>
</dbReference>
<dbReference type="PROSITE" id="PS00211">
    <property type="entry name" value="ABC_TRANSPORTER_1"/>
    <property type="match status" value="1"/>
</dbReference>
<dbReference type="InterPro" id="IPR027417">
    <property type="entry name" value="P-loop_NTPase"/>
</dbReference>
<comment type="caution">
    <text evidence="6">The sequence shown here is derived from an EMBL/GenBank/DDBJ whole genome shotgun (WGS) entry which is preliminary data.</text>
</comment>
<protein>
    <submittedName>
        <fullName evidence="6">Nitrate/sulfonate/bicarbonate ABC transporter ATP-binding protein</fullName>
    </submittedName>
</protein>
<dbReference type="AlphaFoldDB" id="A0A2M8MBK1"/>
<evidence type="ECO:0000313" key="7">
    <source>
        <dbReference type="Proteomes" id="UP000230407"/>
    </source>
</evidence>
<dbReference type="CDD" id="cd03293">
    <property type="entry name" value="ABC_NrtD_SsuB_transporters"/>
    <property type="match status" value="1"/>
</dbReference>
<sequence length="333" mass="35591">MGESAPASIPASIPLTVSGAGSEDGIVADEKRNKRGAGVSAGLDDERPGPGAAADRGQTALELSGVTKHFPLRRRVTVALDGVDLTVGKGEFVSLLGPSGCGKSTVLRLLAGLEEPTAGQVRVDGRPPAALVGEHRLSVAFQQHALLPWASVAENIALPFRVAGRPVDRARIAELLRLTGLTDFAEARPRQLSGGMCQRAAVARALALDPEVLLLDEPFGSLDAVTRRRLNFELARIWTERRITTLLVTHDVAEAVLLADRVVVLTGRPGRVRHVEEVGLSRPRSGRLTREAAFHDIVDRLTALLDGDLESGAFPEEDGDTRSGRRLLPRRAR</sequence>
<dbReference type="InterPro" id="IPR003439">
    <property type="entry name" value="ABC_transporter-like_ATP-bd"/>
</dbReference>
<dbReference type="PROSITE" id="PS50893">
    <property type="entry name" value="ABC_TRANSPORTER_2"/>
    <property type="match status" value="1"/>
</dbReference>
<feature type="region of interest" description="Disordered" evidence="4">
    <location>
        <begin position="1"/>
        <end position="56"/>
    </location>
</feature>
<keyword evidence="7" id="KW-1185">Reference proteome</keyword>
<accession>A0A2M8MBK1</accession>